<accession>A0A6G1EJX3</accession>
<evidence type="ECO:0000259" key="1">
    <source>
        <dbReference type="Pfam" id="PF00646"/>
    </source>
</evidence>
<keyword evidence="3" id="KW-1185">Reference proteome</keyword>
<name>A0A6G1EJX3_9ORYZ</name>
<dbReference type="PANTHER" id="PTHR34591">
    <property type="entry name" value="OS03G0653100 PROTEIN-RELATED"/>
    <property type="match status" value="1"/>
</dbReference>
<dbReference type="InterPro" id="IPR001810">
    <property type="entry name" value="F-box_dom"/>
</dbReference>
<dbReference type="SUPFAM" id="SSF81383">
    <property type="entry name" value="F-box domain"/>
    <property type="match status" value="1"/>
</dbReference>
<dbReference type="PANTHER" id="PTHR34591:SF21">
    <property type="entry name" value="F-BOX DOMAIN CONTAINING PROTEIN, EXPRESSED"/>
    <property type="match status" value="1"/>
</dbReference>
<dbReference type="EMBL" id="SPHZ02000003">
    <property type="protein sequence ID" value="KAF0924714.1"/>
    <property type="molecule type" value="Genomic_DNA"/>
</dbReference>
<dbReference type="OrthoDB" id="689710at2759"/>
<dbReference type="Pfam" id="PF00646">
    <property type="entry name" value="F-box"/>
    <property type="match status" value="1"/>
</dbReference>
<gene>
    <name evidence="2" type="ORF">E2562_014519</name>
</gene>
<dbReference type="InterPro" id="IPR036047">
    <property type="entry name" value="F-box-like_dom_sf"/>
</dbReference>
<evidence type="ECO:0000313" key="2">
    <source>
        <dbReference type="EMBL" id="KAF0924714.1"/>
    </source>
</evidence>
<dbReference type="AlphaFoldDB" id="A0A6G1EJX3"/>
<protein>
    <recommendedName>
        <fullName evidence="1">F-box domain-containing protein</fullName>
    </recommendedName>
</protein>
<feature type="domain" description="F-box" evidence="1">
    <location>
        <begin position="7"/>
        <end position="44"/>
    </location>
</feature>
<comment type="caution">
    <text evidence="2">The sequence shown here is derived from an EMBL/GenBank/DDBJ whole genome shotgun (WGS) entry which is preliminary data.</text>
</comment>
<sequence length="85" mass="9603">MEKEIAALPDDALAGVLGCLPPRSLAAAWCVYKAWLTVVDSRALLLPHLLPRSVRGMFINYMFINYIDHYRPHLFARPITPAIKI</sequence>
<evidence type="ECO:0000313" key="3">
    <source>
        <dbReference type="Proteomes" id="UP000479710"/>
    </source>
</evidence>
<dbReference type="Proteomes" id="UP000479710">
    <property type="component" value="Unassembled WGS sequence"/>
</dbReference>
<proteinExistence type="predicted"/>
<reference evidence="2 3" key="1">
    <citation type="submission" date="2019-11" db="EMBL/GenBank/DDBJ databases">
        <title>Whole genome sequence of Oryza granulata.</title>
        <authorList>
            <person name="Li W."/>
        </authorList>
    </citation>
    <scope>NUCLEOTIDE SEQUENCE [LARGE SCALE GENOMIC DNA]</scope>
    <source>
        <strain evidence="3">cv. Menghai</strain>
        <tissue evidence="2">Leaf</tissue>
    </source>
</reference>
<organism evidence="2 3">
    <name type="scientific">Oryza meyeriana var. granulata</name>
    <dbReference type="NCBI Taxonomy" id="110450"/>
    <lineage>
        <taxon>Eukaryota</taxon>
        <taxon>Viridiplantae</taxon>
        <taxon>Streptophyta</taxon>
        <taxon>Embryophyta</taxon>
        <taxon>Tracheophyta</taxon>
        <taxon>Spermatophyta</taxon>
        <taxon>Magnoliopsida</taxon>
        <taxon>Liliopsida</taxon>
        <taxon>Poales</taxon>
        <taxon>Poaceae</taxon>
        <taxon>BOP clade</taxon>
        <taxon>Oryzoideae</taxon>
        <taxon>Oryzeae</taxon>
        <taxon>Oryzinae</taxon>
        <taxon>Oryza</taxon>
        <taxon>Oryza meyeriana</taxon>
    </lineage>
</organism>